<organism evidence="2 3">
    <name type="scientific">Halorubrum trueperi</name>
    <dbReference type="NCBI Taxonomy" id="2004704"/>
    <lineage>
        <taxon>Archaea</taxon>
        <taxon>Methanobacteriati</taxon>
        <taxon>Methanobacteriota</taxon>
        <taxon>Stenosarchaea group</taxon>
        <taxon>Halobacteria</taxon>
        <taxon>Halobacteriales</taxon>
        <taxon>Haloferacaceae</taxon>
        <taxon>Halorubrum</taxon>
    </lineage>
</organism>
<sequence>MKLRQLSLDEWSDALPETGIEGFHEPEVLSVLDEHSASDLRLVGGFKGDRAVGLVPLFVRSIPIGTLVTSPPPGMGVPRLGPVVMPASPKRRKREKVARTFADLVVEEFGLDDYDTLCTMNCGTEFADPRPYVWRNLSLDTRFTYRLDLESASPDELLAGASKSLRREIRDAGELDVTVTREGVDAARRVFEQTRGRYEEQDRSFPLEWPYVRDLYEAFGEMARVYVARTGSGEYLTGVTVFYSPDAAYFWQGGGRTVHDGVAVNSLIHWQIVEDIADDPPRDTVTAYDLYGANTERLCRYKSKFGADLVPYYTLGTGGYRMLFAERLYALIT</sequence>
<accession>A0ABD5UMU1</accession>
<protein>
    <submittedName>
        <fullName evidence="2">GNAT family N-acetyltransferase</fullName>
        <ecNumber evidence="2">2.3.1.-</ecNumber>
    </submittedName>
</protein>
<evidence type="ECO:0000313" key="2">
    <source>
        <dbReference type="EMBL" id="MFC6889432.1"/>
    </source>
</evidence>
<dbReference type="PANTHER" id="PTHR36174">
    <property type="entry name" value="LIPID II:GLYCINE GLYCYLTRANSFERASE"/>
    <property type="match status" value="1"/>
</dbReference>
<dbReference type="Proteomes" id="UP001596333">
    <property type="component" value="Unassembled WGS sequence"/>
</dbReference>
<dbReference type="Pfam" id="PF13480">
    <property type="entry name" value="Acetyltransf_6"/>
    <property type="match status" value="1"/>
</dbReference>
<feature type="domain" description="BioF2-like acetyltransferase" evidence="1">
    <location>
        <begin position="163"/>
        <end position="302"/>
    </location>
</feature>
<keyword evidence="2" id="KW-0012">Acyltransferase</keyword>
<gene>
    <name evidence="2" type="ORF">ACFQEY_10455</name>
</gene>
<dbReference type="SUPFAM" id="SSF55729">
    <property type="entry name" value="Acyl-CoA N-acyltransferases (Nat)"/>
    <property type="match status" value="1"/>
</dbReference>
<dbReference type="InterPro" id="IPR016181">
    <property type="entry name" value="Acyl_CoA_acyltransferase"/>
</dbReference>
<dbReference type="RefSeq" id="WP_379768232.1">
    <property type="nucleotide sequence ID" value="NZ_JBHSXI010000011.1"/>
</dbReference>
<evidence type="ECO:0000313" key="3">
    <source>
        <dbReference type="Proteomes" id="UP001596333"/>
    </source>
</evidence>
<proteinExistence type="predicted"/>
<evidence type="ECO:0000259" key="1">
    <source>
        <dbReference type="Pfam" id="PF13480"/>
    </source>
</evidence>
<dbReference type="InterPro" id="IPR038740">
    <property type="entry name" value="BioF2-like_GNAT_dom"/>
</dbReference>
<dbReference type="GO" id="GO:0016746">
    <property type="term" value="F:acyltransferase activity"/>
    <property type="evidence" value="ECO:0007669"/>
    <property type="project" value="UniProtKB-KW"/>
</dbReference>
<reference evidence="2 3" key="1">
    <citation type="journal article" date="2019" name="Int. J. Syst. Evol. Microbiol.">
        <title>The Global Catalogue of Microorganisms (GCM) 10K type strain sequencing project: providing services to taxonomists for standard genome sequencing and annotation.</title>
        <authorList>
            <consortium name="The Broad Institute Genomics Platform"/>
            <consortium name="The Broad Institute Genome Sequencing Center for Infectious Disease"/>
            <person name="Wu L."/>
            <person name="Ma J."/>
        </authorList>
    </citation>
    <scope>NUCLEOTIDE SEQUENCE [LARGE SCALE GENOMIC DNA]</scope>
    <source>
        <strain evidence="2 3">Y73</strain>
    </source>
</reference>
<dbReference type="EC" id="2.3.1.-" evidence="2"/>
<dbReference type="InterPro" id="IPR050644">
    <property type="entry name" value="PG_Glycine_Bridge_Synth"/>
</dbReference>
<keyword evidence="3" id="KW-1185">Reference proteome</keyword>
<dbReference type="PANTHER" id="PTHR36174:SF1">
    <property type="entry name" value="LIPID II:GLYCINE GLYCYLTRANSFERASE"/>
    <property type="match status" value="1"/>
</dbReference>
<name>A0ABD5UMU1_9EURY</name>
<dbReference type="AlphaFoldDB" id="A0ABD5UMU1"/>
<keyword evidence="2" id="KW-0808">Transferase</keyword>
<comment type="caution">
    <text evidence="2">The sequence shown here is derived from an EMBL/GenBank/DDBJ whole genome shotgun (WGS) entry which is preliminary data.</text>
</comment>
<dbReference type="EMBL" id="JBHSXI010000011">
    <property type="protein sequence ID" value="MFC6889432.1"/>
    <property type="molecule type" value="Genomic_DNA"/>
</dbReference>
<dbReference type="Gene3D" id="3.40.630.30">
    <property type="match status" value="1"/>
</dbReference>